<dbReference type="InterPro" id="IPR003848">
    <property type="entry name" value="DUF218"/>
</dbReference>
<evidence type="ECO:0000259" key="2">
    <source>
        <dbReference type="Pfam" id="PF02698"/>
    </source>
</evidence>
<organism evidence="3 4">
    <name type="scientific">Flavobacterium faecale</name>
    <dbReference type="NCBI Taxonomy" id="1355330"/>
    <lineage>
        <taxon>Bacteria</taxon>
        <taxon>Pseudomonadati</taxon>
        <taxon>Bacteroidota</taxon>
        <taxon>Flavobacteriia</taxon>
        <taxon>Flavobacteriales</taxon>
        <taxon>Flavobacteriaceae</taxon>
        <taxon>Flavobacterium</taxon>
    </lineage>
</organism>
<dbReference type="Proteomes" id="UP000244527">
    <property type="component" value="Chromosome"/>
</dbReference>
<keyword evidence="4" id="KW-1185">Reference proteome</keyword>
<protein>
    <recommendedName>
        <fullName evidence="2">DUF218 domain-containing protein</fullName>
    </recommendedName>
</protein>
<keyword evidence="1" id="KW-0472">Membrane</keyword>
<dbReference type="OrthoDB" id="9782395at2"/>
<dbReference type="AlphaFoldDB" id="A0A2S1LHU4"/>
<name>A0A2S1LHU4_9FLAO</name>
<dbReference type="GO" id="GO:0000270">
    <property type="term" value="P:peptidoglycan metabolic process"/>
    <property type="evidence" value="ECO:0007669"/>
    <property type="project" value="TreeGrafter"/>
</dbReference>
<dbReference type="GO" id="GO:0005886">
    <property type="term" value="C:plasma membrane"/>
    <property type="evidence" value="ECO:0007669"/>
    <property type="project" value="TreeGrafter"/>
</dbReference>
<evidence type="ECO:0000313" key="3">
    <source>
        <dbReference type="EMBL" id="AWG23056.1"/>
    </source>
</evidence>
<evidence type="ECO:0000256" key="1">
    <source>
        <dbReference type="SAM" id="Phobius"/>
    </source>
</evidence>
<keyword evidence="1" id="KW-1133">Transmembrane helix</keyword>
<feature type="transmembrane region" description="Helical" evidence="1">
    <location>
        <begin position="12"/>
        <end position="31"/>
    </location>
</feature>
<dbReference type="PANTHER" id="PTHR30336:SF4">
    <property type="entry name" value="ENVELOPE BIOGENESIS FACTOR ELYC"/>
    <property type="match status" value="1"/>
</dbReference>
<dbReference type="Pfam" id="PF02698">
    <property type="entry name" value="DUF218"/>
    <property type="match status" value="1"/>
</dbReference>
<feature type="domain" description="DUF218" evidence="2">
    <location>
        <begin position="58"/>
        <end position="190"/>
    </location>
</feature>
<evidence type="ECO:0000313" key="4">
    <source>
        <dbReference type="Proteomes" id="UP000244527"/>
    </source>
</evidence>
<dbReference type="CDD" id="cd06259">
    <property type="entry name" value="YdcF-like"/>
    <property type="match status" value="1"/>
</dbReference>
<dbReference type="EMBL" id="CP020918">
    <property type="protein sequence ID" value="AWG23056.1"/>
    <property type="molecule type" value="Genomic_DNA"/>
</dbReference>
<dbReference type="PANTHER" id="PTHR30336">
    <property type="entry name" value="INNER MEMBRANE PROTEIN, PROBABLE PERMEASE"/>
    <property type="match status" value="1"/>
</dbReference>
<proteinExistence type="predicted"/>
<reference evidence="3 4" key="1">
    <citation type="submission" date="2017-04" db="EMBL/GenBank/DDBJ databases">
        <title>Compelte genome sequence of WV33.</title>
        <authorList>
            <person name="Lee P.C."/>
        </authorList>
    </citation>
    <scope>NUCLEOTIDE SEQUENCE [LARGE SCALE GENOMIC DNA]</scope>
    <source>
        <strain evidence="3 4">WV33</strain>
    </source>
</reference>
<dbReference type="RefSeq" id="WP_108741961.1">
    <property type="nucleotide sequence ID" value="NZ_CP020918.1"/>
</dbReference>
<accession>A0A2S1LHU4</accession>
<dbReference type="InterPro" id="IPR051599">
    <property type="entry name" value="Cell_Envelope_Assoc"/>
</dbReference>
<gene>
    <name evidence="3" type="ORF">FFWV33_16760</name>
</gene>
<dbReference type="KEGG" id="ffa:FFWV33_16760"/>
<sequence length="235" mass="26404">MDQIKNKNYKMFVAYSLIGIVLFLVCSTSYIPKKLINSIEIKFKPIATSTLHSSRLYYVYVLGAGASADSRLPPTMNLSSTTLTRLVEGIRIYNRLPHVILVTSAAMKGRRISQAELSKEAAVSLGVKKQNILMLETPTSTLEEAMAFKHRFGTKKNIILVTSAMHMPRAVEIFSDQGIKVIPAPTDYLYKEFGSIQSGITFPSFNSINLLTIYQTTVLKHLYYKWIKKPKDTIS</sequence>
<dbReference type="GO" id="GO:0043164">
    <property type="term" value="P:Gram-negative-bacterium-type cell wall biogenesis"/>
    <property type="evidence" value="ECO:0007669"/>
    <property type="project" value="TreeGrafter"/>
</dbReference>
<keyword evidence="1" id="KW-0812">Transmembrane</keyword>